<comment type="subcellular location">
    <subcellularLocation>
        <location evidence="1">Cell inner membrane</location>
        <topology evidence="1">Multi-pass membrane protein</topology>
    </subcellularLocation>
</comment>
<evidence type="ECO:0000256" key="7">
    <source>
        <dbReference type="ARBA" id="ARBA00022989"/>
    </source>
</evidence>
<evidence type="ECO:0000256" key="11">
    <source>
        <dbReference type="PROSITE-ProRule" id="PRU00284"/>
    </source>
</evidence>
<feature type="transmembrane region" description="Helical" evidence="12">
    <location>
        <begin position="168"/>
        <end position="193"/>
    </location>
</feature>
<dbReference type="PROSITE" id="PS50111">
    <property type="entry name" value="CHEMOTAXIS_TRANSDUC_2"/>
    <property type="match status" value="1"/>
</dbReference>
<keyword evidence="5" id="KW-0997">Cell inner membrane</keyword>
<dbReference type="Pfam" id="PF00015">
    <property type="entry name" value="MCPsignal"/>
    <property type="match status" value="1"/>
</dbReference>
<evidence type="ECO:0000256" key="5">
    <source>
        <dbReference type="ARBA" id="ARBA00022519"/>
    </source>
</evidence>
<evidence type="ECO:0000256" key="6">
    <source>
        <dbReference type="ARBA" id="ARBA00022692"/>
    </source>
</evidence>
<keyword evidence="9 11" id="KW-0807">Transducer</keyword>
<sequence length="524" mass="56132">MLRVLSLENLTVTRKLALGFGLMLALAVWLAATGLKGLHNDKTSFERINRLSTLFDETVFAREANYQYALAPQAAHLDTHQTHQQALHSALNAVLEDVQRGAWPAEDLQTVQQLADGLQGYITTHQAALALDPPDSARVVQANALLADLQGSINVLYKKEEERAAASVATVVSILLGVTVATLVLGTLIAWLIGRQIVRPLRQSLEAAERIAHGDLTVQLDSHRRDELGQLLRAIGDMSQRLREVITRIGHGSSQLAVSASQLATITTQTQAGTDSQRSDTDRVATAMNQMTSMVQAVARNSEDAAQAARQADEEASGASGISRNAIVQIEALAGEVGVSAESMSRLHQEIDRIASVLGVIKAVAGQTNLLALNAAIEAARAGEAGRGFAVVADEVRSLAQRTQQSSEEIEHLIGELQRIANESTQIMQSSVEQTQSTVTGVRNTGDALAAITRQVSDIQQMSLRIASAAEEQTTVVEEITRNVLHVRETADQSALASSEIASSSVELARLGSDLQSLVVHFRT</sequence>
<keyword evidence="3" id="KW-0488">Methylation</keyword>
<dbReference type="InterPro" id="IPR000727">
    <property type="entry name" value="T_SNARE_dom"/>
</dbReference>
<evidence type="ECO:0000256" key="2">
    <source>
        <dbReference type="ARBA" id="ARBA00022475"/>
    </source>
</evidence>
<dbReference type="PANTHER" id="PTHR32089:SF120">
    <property type="entry name" value="METHYL-ACCEPTING CHEMOTAXIS PROTEIN TLPQ"/>
    <property type="match status" value="1"/>
</dbReference>
<dbReference type="EMBL" id="RJUR01000011">
    <property type="protein sequence ID" value="ROQ53368.1"/>
    <property type="molecule type" value="Genomic_DNA"/>
</dbReference>
<keyword evidence="6 12" id="KW-0812">Transmembrane</keyword>
<name>A0A9X8EK06_PSEPU</name>
<evidence type="ECO:0000259" key="14">
    <source>
        <dbReference type="PROSITE" id="PS50192"/>
    </source>
</evidence>
<dbReference type="GO" id="GO:0005886">
    <property type="term" value="C:plasma membrane"/>
    <property type="evidence" value="ECO:0007669"/>
    <property type="project" value="UniProtKB-SubCell"/>
</dbReference>
<dbReference type="InterPro" id="IPR004089">
    <property type="entry name" value="MCPsignal_dom"/>
</dbReference>
<keyword evidence="2" id="KW-1003">Cell membrane</keyword>
<dbReference type="PROSITE" id="PS50885">
    <property type="entry name" value="HAMP"/>
    <property type="match status" value="1"/>
</dbReference>
<evidence type="ECO:0000313" key="16">
    <source>
        <dbReference type="EMBL" id="ROQ53368.1"/>
    </source>
</evidence>
<dbReference type="PROSITE" id="PS50192">
    <property type="entry name" value="T_SNARE"/>
    <property type="match status" value="1"/>
</dbReference>
<evidence type="ECO:0000259" key="13">
    <source>
        <dbReference type="PROSITE" id="PS50111"/>
    </source>
</evidence>
<evidence type="ECO:0000256" key="8">
    <source>
        <dbReference type="ARBA" id="ARBA00023136"/>
    </source>
</evidence>
<evidence type="ECO:0000256" key="10">
    <source>
        <dbReference type="ARBA" id="ARBA00029447"/>
    </source>
</evidence>
<evidence type="ECO:0000256" key="3">
    <source>
        <dbReference type="ARBA" id="ARBA00022481"/>
    </source>
</evidence>
<organism evidence="16 17">
    <name type="scientific">Pseudomonas putida</name>
    <name type="common">Arthrobacter siderocapsulatus</name>
    <dbReference type="NCBI Taxonomy" id="303"/>
    <lineage>
        <taxon>Bacteria</taxon>
        <taxon>Pseudomonadati</taxon>
        <taxon>Pseudomonadota</taxon>
        <taxon>Gammaproteobacteria</taxon>
        <taxon>Pseudomonadales</taxon>
        <taxon>Pseudomonadaceae</taxon>
        <taxon>Pseudomonas</taxon>
    </lineage>
</organism>
<dbReference type="SMART" id="SM00304">
    <property type="entry name" value="HAMP"/>
    <property type="match status" value="2"/>
</dbReference>
<dbReference type="Gene3D" id="1.10.287.950">
    <property type="entry name" value="Methyl-accepting chemotaxis protein"/>
    <property type="match status" value="1"/>
</dbReference>
<evidence type="ECO:0000256" key="12">
    <source>
        <dbReference type="SAM" id="Phobius"/>
    </source>
</evidence>
<dbReference type="PANTHER" id="PTHR32089">
    <property type="entry name" value="METHYL-ACCEPTING CHEMOTAXIS PROTEIN MCPB"/>
    <property type="match status" value="1"/>
</dbReference>
<dbReference type="RefSeq" id="WP_043862919.1">
    <property type="nucleotide sequence ID" value="NZ_LKGZ01000004.1"/>
</dbReference>
<evidence type="ECO:0000259" key="15">
    <source>
        <dbReference type="PROSITE" id="PS50885"/>
    </source>
</evidence>
<protein>
    <submittedName>
        <fullName evidence="16">Methyl-accepting chemotaxis protein</fullName>
    </submittedName>
</protein>
<dbReference type="OrthoDB" id="6167817at2"/>
<comment type="similarity">
    <text evidence="10">Belongs to the methyl-accepting chemotaxis (MCP) protein family.</text>
</comment>
<proteinExistence type="inferred from homology"/>
<dbReference type="Proteomes" id="UP000269115">
    <property type="component" value="Unassembled WGS sequence"/>
</dbReference>
<feature type="domain" description="Methyl-accepting transducer" evidence="13">
    <location>
        <begin position="252"/>
        <end position="488"/>
    </location>
</feature>
<keyword evidence="4" id="KW-0145">Chemotaxis</keyword>
<dbReference type="InterPro" id="IPR003660">
    <property type="entry name" value="HAMP_dom"/>
</dbReference>
<accession>A0A9X8EK06</accession>
<gene>
    <name evidence="16" type="ORF">EDF85_1126</name>
</gene>
<evidence type="ECO:0000256" key="4">
    <source>
        <dbReference type="ARBA" id="ARBA00022500"/>
    </source>
</evidence>
<evidence type="ECO:0000313" key="17">
    <source>
        <dbReference type="Proteomes" id="UP000269115"/>
    </source>
</evidence>
<keyword evidence="7 12" id="KW-1133">Transmembrane helix</keyword>
<comment type="caution">
    <text evidence="16">The sequence shown here is derived from an EMBL/GenBank/DDBJ whole genome shotgun (WGS) entry which is preliminary data.</text>
</comment>
<keyword evidence="8 12" id="KW-0472">Membrane</keyword>
<evidence type="ECO:0000256" key="1">
    <source>
        <dbReference type="ARBA" id="ARBA00004429"/>
    </source>
</evidence>
<feature type="domain" description="HAMP" evidence="15">
    <location>
        <begin position="195"/>
        <end position="247"/>
    </location>
</feature>
<reference evidence="16 17" key="1">
    <citation type="submission" date="2018-11" db="EMBL/GenBank/DDBJ databases">
        <title>Genomic analyses of the natural microbiome of Caenorhabditis elegans.</title>
        <authorList>
            <person name="Samuel B."/>
        </authorList>
    </citation>
    <scope>NUCLEOTIDE SEQUENCE [LARGE SCALE GENOMIC DNA]</scope>
    <source>
        <strain evidence="16 17">BIGb0473</strain>
    </source>
</reference>
<feature type="transmembrane region" description="Helical" evidence="12">
    <location>
        <begin position="16"/>
        <end position="35"/>
    </location>
</feature>
<dbReference type="SMART" id="SM00283">
    <property type="entry name" value="MA"/>
    <property type="match status" value="1"/>
</dbReference>
<dbReference type="Pfam" id="PF00672">
    <property type="entry name" value="HAMP"/>
    <property type="match status" value="1"/>
</dbReference>
<dbReference type="AlphaFoldDB" id="A0A9X8EK06"/>
<dbReference type="GO" id="GO:0007165">
    <property type="term" value="P:signal transduction"/>
    <property type="evidence" value="ECO:0007669"/>
    <property type="project" value="UniProtKB-KW"/>
</dbReference>
<dbReference type="FunFam" id="1.10.287.950:FF:000001">
    <property type="entry name" value="Methyl-accepting chemotaxis sensory transducer"/>
    <property type="match status" value="1"/>
</dbReference>
<dbReference type="CDD" id="cd06225">
    <property type="entry name" value="HAMP"/>
    <property type="match status" value="1"/>
</dbReference>
<evidence type="ECO:0000256" key="9">
    <source>
        <dbReference type="ARBA" id="ARBA00023224"/>
    </source>
</evidence>
<feature type="domain" description="T-SNARE coiled-coil homology" evidence="14">
    <location>
        <begin position="439"/>
        <end position="501"/>
    </location>
</feature>
<dbReference type="SUPFAM" id="SSF58104">
    <property type="entry name" value="Methyl-accepting chemotaxis protein (MCP) signaling domain"/>
    <property type="match status" value="1"/>
</dbReference>
<dbReference type="Gene3D" id="6.10.340.10">
    <property type="match status" value="1"/>
</dbReference>
<dbReference type="GO" id="GO:0006935">
    <property type="term" value="P:chemotaxis"/>
    <property type="evidence" value="ECO:0007669"/>
    <property type="project" value="UniProtKB-KW"/>
</dbReference>